<dbReference type="AlphaFoldDB" id="A0AA41X5E2"/>
<dbReference type="PANTHER" id="PTHR37311">
    <property type="entry name" value="2-PHOSPHOSULFOLACTATE PHOSPHATASE-RELATED"/>
    <property type="match status" value="1"/>
</dbReference>
<dbReference type="EC" id="3.1.3.71" evidence="3"/>
<dbReference type="Proteomes" id="UP001156102">
    <property type="component" value="Unassembled WGS sequence"/>
</dbReference>
<evidence type="ECO:0000256" key="4">
    <source>
        <dbReference type="ARBA" id="ARBA00021948"/>
    </source>
</evidence>
<evidence type="ECO:0000256" key="3">
    <source>
        <dbReference type="ARBA" id="ARBA00012953"/>
    </source>
</evidence>
<evidence type="ECO:0000313" key="8">
    <source>
        <dbReference type="EMBL" id="MCP8969007.1"/>
    </source>
</evidence>
<dbReference type="GO" id="GO:0050545">
    <property type="term" value="F:sulfopyruvate decarboxylase activity"/>
    <property type="evidence" value="ECO:0007669"/>
    <property type="project" value="TreeGrafter"/>
</dbReference>
<keyword evidence="6" id="KW-0460">Magnesium</keyword>
<dbReference type="RefSeq" id="WP_254758931.1">
    <property type="nucleotide sequence ID" value="NZ_JANCLT010000005.1"/>
</dbReference>
<evidence type="ECO:0000256" key="7">
    <source>
        <dbReference type="ARBA" id="ARBA00033711"/>
    </source>
</evidence>
<reference evidence="8" key="1">
    <citation type="submission" date="2022-07" db="EMBL/GenBank/DDBJ databases">
        <authorList>
            <person name="Li W.-J."/>
            <person name="Deng Q.-Q."/>
        </authorList>
    </citation>
    <scope>NUCLEOTIDE SEQUENCE</scope>
    <source>
        <strain evidence="8">SYSU M60031</strain>
    </source>
</reference>
<evidence type="ECO:0000256" key="6">
    <source>
        <dbReference type="ARBA" id="ARBA00022842"/>
    </source>
</evidence>
<comment type="caution">
    <text evidence="8">The sequence shown here is derived from an EMBL/GenBank/DDBJ whole genome shotgun (WGS) entry which is preliminary data.</text>
</comment>
<dbReference type="InterPro" id="IPR036702">
    <property type="entry name" value="ComB-like_sf"/>
</dbReference>
<evidence type="ECO:0000256" key="1">
    <source>
        <dbReference type="ARBA" id="ARBA00001946"/>
    </source>
</evidence>
<evidence type="ECO:0000256" key="5">
    <source>
        <dbReference type="ARBA" id="ARBA00022801"/>
    </source>
</evidence>
<evidence type="ECO:0000313" key="9">
    <source>
        <dbReference type="Proteomes" id="UP001156102"/>
    </source>
</evidence>
<evidence type="ECO:0000256" key="2">
    <source>
        <dbReference type="ARBA" id="ARBA00009997"/>
    </source>
</evidence>
<dbReference type="Pfam" id="PF04029">
    <property type="entry name" value="2-ph_phosp"/>
    <property type="match status" value="1"/>
</dbReference>
<dbReference type="EMBL" id="JANCLT010000005">
    <property type="protein sequence ID" value="MCP8969007.1"/>
    <property type="molecule type" value="Genomic_DNA"/>
</dbReference>
<keyword evidence="5" id="KW-0378">Hydrolase</keyword>
<keyword evidence="9" id="KW-1185">Reference proteome</keyword>
<gene>
    <name evidence="8" type="ORF">NK662_10705</name>
</gene>
<comment type="similarity">
    <text evidence="2">Belongs to the ComB family.</text>
</comment>
<comment type="cofactor">
    <cofactor evidence="1">
        <name>Mg(2+)</name>
        <dbReference type="ChEBI" id="CHEBI:18420"/>
    </cofactor>
</comment>
<protein>
    <recommendedName>
        <fullName evidence="4">Probable 2-phosphosulfolactate phosphatase</fullName>
        <ecNumber evidence="3">3.1.3.71</ecNumber>
    </recommendedName>
</protein>
<organism evidence="8 9">
    <name type="scientific">Ectobacillus ponti</name>
    <dbReference type="NCBI Taxonomy" id="2961894"/>
    <lineage>
        <taxon>Bacteria</taxon>
        <taxon>Bacillati</taxon>
        <taxon>Bacillota</taxon>
        <taxon>Bacilli</taxon>
        <taxon>Bacillales</taxon>
        <taxon>Bacillaceae</taxon>
        <taxon>Ectobacillus</taxon>
    </lineage>
</organism>
<dbReference type="GO" id="GO:0000287">
    <property type="term" value="F:magnesium ion binding"/>
    <property type="evidence" value="ECO:0007669"/>
    <property type="project" value="InterPro"/>
</dbReference>
<dbReference type="GO" id="GO:0050532">
    <property type="term" value="F:2-phosphosulfolactate phosphatase activity"/>
    <property type="evidence" value="ECO:0007669"/>
    <property type="project" value="UniProtKB-EC"/>
</dbReference>
<name>A0AA41X5E2_9BACI</name>
<dbReference type="InterPro" id="IPR005238">
    <property type="entry name" value="ComB-like"/>
</dbReference>
<proteinExistence type="inferred from homology"/>
<dbReference type="SUPFAM" id="SSF142823">
    <property type="entry name" value="ComB-like"/>
    <property type="match status" value="1"/>
</dbReference>
<sequence>MGRLHVIMRKEDIDPKRVEEKVAVVLDILIATTMITSAFRHGAKQVVPVRTQEEALEAAVHYSAGEVLAAGEYQGRAVEGLLLPNPTELQAHLPGKTFVLSTTNGTVAISKAAGAKALYAASLLNGAAVARRIGNCHPDDTILIICSGSGGSVALEDLYGAGYLISCLLEQAGWELTDSACAALFLYEGKKGQAEEVLRASRVGRALVRGGYEKEVRYAAQCGMYGTVPQLQEGTILMEVGETWPKRT</sequence>
<dbReference type="Gene3D" id="3.90.1560.10">
    <property type="entry name" value="ComB-like"/>
    <property type="match status" value="1"/>
</dbReference>
<comment type="catalytic activity">
    <reaction evidence="7">
        <text>(2R)-O-phospho-3-sulfolactate + H2O = (2R)-3-sulfolactate + phosphate</text>
        <dbReference type="Rhea" id="RHEA:23416"/>
        <dbReference type="ChEBI" id="CHEBI:15377"/>
        <dbReference type="ChEBI" id="CHEBI:15597"/>
        <dbReference type="ChEBI" id="CHEBI:43474"/>
        <dbReference type="ChEBI" id="CHEBI:58738"/>
        <dbReference type="EC" id="3.1.3.71"/>
    </reaction>
</comment>
<accession>A0AA41X5E2</accession>
<dbReference type="PANTHER" id="PTHR37311:SF1">
    <property type="entry name" value="2-PHOSPHOSULFOLACTATE PHOSPHATASE-RELATED"/>
    <property type="match status" value="1"/>
</dbReference>